<sequence length="131" mass="13981">MRGVVGCLMFVVVLVSSFAVSASTSVGDLLLTDSQYQYNPPPFEVCTTKTDVCSELGQHDHFILVKADGGATCPAGYYFVLDSAAKEIIPVDTVTCDPTLKVTLAKNTKTKKHLVVVEQQGKTVGSVPLDN</sequence>
<evidence type="ECO:0000313" key="2">
    <source>
        <dbReference type="Proteomes" id="UP000221949"/>
    </source>
</evidence>
<reference evidence="2" key="1">
    <citation type="submission" date="2016-06" db="EMBL/GenBank/DDBJ databases">
        <authorList>
            <person name="Berg J.A."/>
            <person name="Stratton M.L."/>
            <person name="Esplin I.D."/>
            <person name="Jensen G.L."/>
            <person name="Merrill B.D."/>
            <person name="Breakwell D.P."/>
            <person name="Hope S."/>
            <person name="Grose J.H."/>
        </authorList>
    </citation>
    <scope>NUCLEOTIDE SEQUENCE [LARGE SCALE GENOMIC DNA]</scope>
</reference>
<dbReference type="EMBL" id="KX397373">
    <property type="protein sequence ID" value="ANZ50629.1"/>
    <property type="molecule type" value="Genomic_DNA"/>
</dbReference>
<organism evidence="1 2">
    <name type="scientific">Erwinia phage vB_EamM_Stratton</name>
    <dbReference type="NCBI Taxonomy" id="1883378"/>
    <lineage>
        <taxon>Viruses</taxon>
        <taxon>Duplodnaviria</taxon>
        <taxon>Heunggongvirae</taxon>
        <taxon>Uroviricota</taxon>
        <taxon>Caudoviricetes</taxon>
        <taxon>Chimalliviridae</taxon>
        <taxon>Erskinevirus</taxon>
        <taxon>Erskinevirus EaH2</taxon>
    </lineage>
</organism>
<dbReference type="Proteomes" id="UP000221949">
    <property type="component" value="Segment"/>
</dbReference>
<gene>
    <name evidence="1" type="ORF">STRATTON_204</name>
</gene>
<proteinExistence type="predicted"/>
<protein>
    <submittedName>
        <fullName evidence="1">Uncharacterized protein</fullName>
    </submittedName>
</protein>
<evidence type="ECO:0000313" key="1">
    <source>
        <dbReference type="EMBL" id="ANZ50629.1"/>
    </source>
</evidence>
<name>A0A1B2IH93_9CAUD</name>
<accession>A0A1B2IH93</accession>